<evidence type="ECO:0000313" key="3">
    <source>
        <dbReference type="Proteomes" id="UP000271889"/>
    </source>
</evidence>
<feature type="compositionally biased region" description="Basic and acidic residues" evidence="1">
    <location>
        <begin position="1"/>
        <end position="17"/>
    </location>
</feature>
<evidence type="ECO:0000256" key="1">
    <source>
        <dbReference type="SAM" id="MobiDB-lite"/>
    </source>
</evidence>
<proteinExistence type="predicted"/>
<protein>
    <submittedName>
        <fullName evidence="2">Uncharacterized protein</fullName>
    </submittedName>
</protein>
<sequence length="36" mass="4127">MQKKVDHVNKEKKKVENVKGMVGKALHHESSHTKSE</sequence>
<name>A0A3P7Q122_CYLGO</name>
<dbReference type="Proteomes" id="UP000271889">
    <property type="component" value="Unassembled WGS sequence"/>
</dbReference>
<evidence type="ECO:0000313" key="2">
    <source>
        <dbReference type="EMBL" id="VDN24659.1"/>
    </source>
</evidence>
<dbReference type="AlphaFoldDB" id="A0A3P7Q122"/>
<gene>
    <name evidence="2" type="ORF">CGOC_LOCUS9884</name>
</gene>
<keyword evidence="3" id="KW-1185">Reference proteome</keyword>
<organism evidence="2 3">
    <name type="scientific">Cylicostephanus goldi</name>
    <name type="common">Nematode worm</name>
    <dbReference type="NCBI Taxonomy" id="71465"/>
    <lineage>
        <taxon>Eukaryota</taxon>
        <taxon>Metazoa</taxon>
        <taxon>Ecdysozoa</taxon>
        <taxon>Nematoda</taxon>
        <taxon>Chromadorea</taxon>
        <taxon>Rhabditida</taxon>
        <taxon>Rhabditina</taxon>
        <taxon>Rhabditomorpha</taxon>
        <taxon>Strongyloidea</taxon>
        <taxon>Strongylidae</taxon>
        <taxon>Cylicostephanus</taxon>
    </lineage>
</organism>
<feature type="region of interest" description="Disordered" evidence="1">
    <location>
        <begin position="1"/>
        <end position="36"/>
    </location>
</feature>
<feature type="compositionally biased region" description="Basic and acidic residues" evidence="1">
    <location>
        <begin position="26"/>
        <end position="36"/>
    </location>
</feature>
<accession>A0A3P7Q122</accession>
<dbReference type="EMBL" id="UYRV01108780">
    <property type="protein sequence ID" value="VDN24659.1"/>
    <property type="molecule type" value="Genomic_DNA"/>
</dbReference>
<reference evidence="2 3" key="1">
    <citation type="submission" date="2018-11" db="EMBL/GenBank/DDBJ databases">
        <authorList>
            <consortium name="Pathogen Informatics"/>
        </authorList>
    </citation>
    <scope>NUCLEOTIDE SEQUENCE [LARGE SCALE GENOMIC DNA]</scope>
</reference>